<dbReference type="EMBL" id="BDIP01002328">
    <property type="protein sequence ID" value="GIQ86121.1"/>
    <property type="molecule type" value="Genomic_DNA"/>
</dbReference>
<dbReference type="SUPFAM" id="SSF53756">
    <property type="entry name" value="UDP-Glycosyltransferase/glycogen phosphorylase"/>
    <property type="match status" value="1"/>
</dbReference>
<dbReference type="InterPro" id="IPR000811">
    <property type="entry name" value="Glyco_trans_35"/>
</dbReference>
<evidence type="ECO:0000313" key="4">
    <source>
        <dbReference type="Proteomes" id="UP000265618"/>
    </source>
</evidence>
<sequence>MIGFSFEPYTAMSFSRPPKSSLKDSAKTSSVGSLQMRTMMDRKAVACDESKLQQQIVDYVKNILGRNSETLDEFGVYQATSLALRSRIIDNWRTTLEAQRDKKVKSVSYLSLEYLMG</sequence>
<dbReference type="GO" id="GO:0008184">
    <property type="term" value="F:glycogen phosphorylase activity"/>
    <property type="evidence" value="ECO:0007669"/>
    <property type="project" value="InterPro"/>
</dbReference>
<dbReference type="PANTHER" id="PTHR11468:SF3">
    <property type="entry name" value="GLYCOGEN PHOSPHORYLASE, LIVER FORM"/>
    <property type="match status" value="1"/>
</dbReference>
<keyword evidence="3" id="KW-0808">Transferase</keyword>
<keyword evidence="4" id="KW-1185">Reference proteome</keyword>
<feature type="non-terminal residue" evidence="3">
    <location>
        <position position="1"/>
    </location>
</feature>
<organism evidence="3 4">
    <name type="scientific">Kipferlia bialata</name>
    <dbReference type="NCBI Taxonomy" id="797122"/>
    <lineage>
        <taxon>Eukaryota</taxon>
        <taxon>Metamonada</taxon>
        <taxon>Carpediemonas-like organisms</taxon>
        <taxon>Kipferlia</taxon>
    </lineage>
</organism>
<feature type="region of interest" description="Disordered" evidence="2">
    <location>
        <begin position="11"/>
        <end position="33"/>
    </location>
</feature>
<dbReference type="GO" id="GO:0005737">
    <property type="term" value="C:cytoplasm"/>
    <property type="evidence" value="ECO:0007669"/>
    <property type="project" value="TreeGrafter"/>
</dbReference>
<protein>
    <submittedName>
        <fullName evidence="3">Glycosyl transferase, family 35</fullName>
    </submittedName>
</protein>
<dbReference type="Proteomes" id="UP000265618">
    <property type="component" value="Unassembled WGS sequence"/>
</dbReference>
<reference evidence="3 4" key="1">
    <citation type="journal article" date="2018" name="PLoS ONE">
        <title>The draft genome of Kipferlia bialata reveals reductive genome evolution in fornicate parasites.</title>
        <authorList>
            <person name="Tanifuji G."/>
            <person name="Takabayashi S."/>
            <person name="Kume K."/>
            <person name="Takagi M."/>
            <person name="Nakayama T."/>
            <person name="Kamikawa R."/>
            <person name="Inagaki Y."/>
            <person name="Hashimoto T."/>
        </authorList>
    </citation>
    <scope>NUCLEOTIDE SEQUENCE [LARGE SCALE GENOMIC DNA]</scope>
    <source>
        <strain evidence="3">NY0173</strain>
    </source>
</reference>
<dbReference type="AlphaFoldDB" id="A0A9K3D121"/>
<accession>A0A9K3D121</accession>
<evidence type="ECO:0000256" key="2">
    <source>
        <dbReference type="SAM" id="MobiDB-lite"/>
    </source>
</evidence>
<comment type="similarity">
    <text evidence="1">Belongs to the glycogen phosphorylase family.</text>
</comment>
<evidence type="ECO:0000256" key="1">
    <source>
        <dbReference type="ARBA" id="ARBA00006047"/>
    </source>
</evidence>
<proteinExistence type="inferred from homology"/>
<gene>
    <name evidence="3" type="ORF">KIPB_007911</name>
</gene>
<evidence type="ECO:0000313" key="3">
    <source>
        <dbReference type="EMBL" id="GIQ86121.1"/>
    </source>
</evidence>
<dbReference type="GO" id="GO:0005980">
    <property type="term" value="P:glycogen catabolic process"/>
    <property type="evidence" value="ECO:0007669"/>
    <property type="project" value="TreeGrafter"/>
</dbReference>
<dbReference type="Gene3D" id="3.40.50.2000">
    <property type="entry name" value="Glycogen Phosphorylase B"/>
    <property type="match status" value="1"/>
</dbReference>
<dbReference type="PANTHER" id="PTHR11468">
    <property type="entry name" value="GLYCOGEN PHOSPHORYLASE"/>
    <property type="match status" value="1"/>
</dbReference>
<name>A0A9K3D121_9EUKA</name>
<dbReference type="GO" id="GO:0030170">
    <property type="term" value="F:pyridoxal phosphate binding"/>
    <property type="evidence" value="ECO:0007669"/>
    <property type="project" value="TreeGrafter"/>
</dbReference>
<comment type="caution">
    <text evidence="3">The sequence shown here is derived from an EMBL/GenBank/DDBJ whole genome shotgun (WGS) entry which is preliminary data.</text>
</comment>